<protein>
    <recommendedName>
        <fullName evidence="5">Rubisco LSMT substrate-binding domain-containing protein</fullName>
    </recommendedName>
</protein>
<dbReference type="Proteomes" id="UP001190700">
    <property type="component" value="Unassembled WGS sequence"/>
</dbReference>
<dbReference type="PANTHER" id="PTHR13271">
    <property type="entry name" value="UNCHARACTERIZED PUTATIVE METHYLTRANSFERASE"/>
    <property type="match status" value="1"/>
</dbReference>
<dbReference type="AlphaFoldDB" id="A0AAE0CBT1"/>
<dbReference type="InterPro" id="IPR036464">
    <property type="entry name" value="Rubisco_LSMT_subst-bd_sf"/>
</dbReference>
<gene>
    <name evidence="7" type="ORF">CYMTET_39158</name>
    <name evidence="6" type="ORF">CYMTET_41077</name>
</gene>
<sequence length="458" mass="50920">MATIQVVFVQLLVLCGATSSSQQSKYAVLEQWAAFHGADISKVGVAQSSHAGQVLALREAVDPGDLVLSIPFGICLSSDWSKEDISKDSLFATMPSFWRLALRLLYHKLVLGNDTPSGESFFAPYIDALPRKHALPFGYPDQELQRVHGAGVNEAIQSQRDEVARAFEEYLAPLIANHPTIRADVFTLEELQWAAALAWSRSYRSADPNDGSDHFTFVPVLDMANHRARPLPEEQRQRFVVRDVQKQSRFIYAPYALAEGEQYWHDYGVLTNQQLFTHYGFVPREKNPDDSLAIHLNLTAVGASLEAKQLLLKAGVIVDLEQVTVGPFYLYLGGLSPGLMSVHRLALLDGTVELSRAGLVLSGHPVSAANEARVRAALTSTCSTVLGNLPWSVEDEQRLAELEEKKKQRPSEQRQLMMLRLVNSERELLSANIEFFAAFEEEALAQLMAGDRSFQEEL</sequence>
<feature type="chain" id="PRO_5042442650" description="Rubisco LSMT substrate-binding domain-containing protein" evidence="4">
    <location>
        <begin position="18"/>
        <end position="458"/>
    </location>
</feature>
<keyword evidence="3" id="KW-0949">S-adenosyl-L-methionine</keyword>
<evidence type="ECO:0000256" key="2">
    <source>
        <dbReference type="ARBA" id="ARBA00022679"/>
    </source>
</evidence>
<dbReference type="Gene3D" id="3.90.1410.10">
    <property type="entry name" value="set domain protein methyltransferase, domain 1"/>
    <property type="match status" value="1"/>
</dbReference>
<dbReference type="InterPro" id="IPR050600">
    <property type="entry name" value="SETD3_SETD6_MTase"/>
</dbReference>
<dbReference type="EMBL" id="LGRX02026006">
    <property type="protein sequence ID" value="KAK3251508.1"/>
    <property type="molecule type" value="Genomic_DNA"/>
</dbReference>
<dbReference type="SUPFAM" id="SSF81822">
    <property type="entry name" value="RuBisCo LSMT C-terminal, substrate-binding domain"/>
    <property type="match status" value="1"/>
</dbReference>
<feature type="signal peptide" evidence="4">
    <location>
        <begin position="1"/>
        <end position="17"/>
    </location>
</feature>
<evidence type="ECO:0000313" key="7">
    <source>
        <dbReference type="EMBL" id="KAK3251508.1"/>
    </source>
</evidence>
<dbReference type="GO" id="GO:0016279">
    <property type="term" value="F:protein-lysine N-methyltransferase activity"/>
    <property type="evidence" value="ECO:0007669"/>
    <property type="project" value="TreeGrafter"/>
</dbReference>
<dbReference type="InterPro" id="IPR015353">
    <property type="entry name" value="Rubisco_LSMT_subst-bd"/>
</dbReference>
<comment type="caution">
    <text evidence="7">The sequence shown here is derived from an EMBL/GenBank/DDBJ whole genome shotgun (WGS) entry which is preliminary data.</text>
</comment>
<dbReference type="InterPro" id="IPR046341">
    <property type="entry name" value="SET_dom_sf"/>
</dbReference>
<accession>A0AAE0CBT1</accession>
<organism evidence="7 8">
    <name type="scientific">Cymbomonas tetramitiformis</name>
    <dbReference type="NCBI Taxonomy" id="36881"/>
    <lineage>
        <taxon>Eukaryota</taxon>
        <taxon>Viridiplantae</taxon>
        <taxon>Chlorophyta</taxon>
        <taxon>Pyramimonadophyceae</taxon>
        <taxon>Pyramimonadales</taxon>
        <taxon>Pyramimonadaceae</taxon>
        <taxon>Cymbomonas</taxon>
    </lineage>
</organism>
<evidence type="ECO:0000259" key="5">
    <source>
        <dbReference type="Pfam" id="PF09273"/>
    </source>
</evidence>
<evidence type="ECO:0000313" key="6">
    <source>
        <dbReference type="EMBL" id="KAK3249494.1"/>
    </source>
</evidence>
<dbReference type="CDD" id="cd10527">
    <property type="entry name" value="SET_LSMT"/>
    <property type="match status" value="1"/>
</dbReference>
<proteinExistence type="predicted"/>
<dbReference type="PANTHER" id="PTHR13271:SF137">
    <property type="entry name" value="SET DOMAIN-CONTAINING PROTEIN"/>
    <property type="match status" value="1"/>
</dbReference>
<feature type="domain" description="Rubisco LSMT substrate-binding" evidence="5">
    <location>
        <begin position="312"/>
        <end position="429"/>
    </location>
</feature>
<evidence type="ECO:0000313" key="8">
    <source>
        <dbReference type="Proteomes" id="UP001190700"/>
    </source>
</evidence>
<keyword evidence="2" id="KW-0808">Transferase</keyword>
<evidence type="ECO:0000256" key="3">
    <source>
        <dbReference type="ARBA" id="ARBA00022691"/>
    </source>
</evidence>
<keyword evidence="4" id="KW-0732">Signal</keyword>
<dbReference type="GO" id="GO:0032259">
    <property type="term" value="P:methylation"/>
    <property type="evidence" value="ECO:0007669"/>
    <property type="project" value="UniProtKB-KW"/>
</dbReference>
<keyword evidence="8" id="KW-1185">Reference proteome</keyword>
<keyword evidence="1" id="KW-0489">Methyltransferase</keyword>
<dbReference type="SUPFAM" id="SSF82199">
    <property type="entry name" value="SET domain"/>
    <property type="match status" value="1"/>
</dbReference>
<name>A0AAE0CBT1_9CHLO</name>
<evidence type="ECO:0000256" key="4">
    <source>
        <dbReference type="SAM" id="SignalP"/>
    </source>
</evidence>
<evidence type="ECO:0000256" key="1">
    <source>
        <dbReference type="ARBA" id="ARBA00022603"/>
    </source>
</evidence>
<reference evidence="7" key="2">
    <citation type="submission" date="2023-06" db="EMBL/GenBank/DDBJ databases">
        <title>Long-read-based genome assembly of the green algal bacterivore Cymbomonas tetramitiformis.</title>
        <authorList>
            <person name="Gyaltshen Y."/>
            <person name="Rozenberg A."/>
            <person name="Paasch A."/>
            <person name="Burns J.A."/>
            <person name="Warring S."/>
            <person name="Larson R."/>
            <person name="Maurer-Alcala X."/>
            <person name="Dacks J."/>
            <person name="Kim E."/>
        </authorList>
    </citation>
    <scope>NUCLEOTIDE SEQUENCE</scope>
    <source>
        <strain evidence="7">PLY_AMNH</strain>
    </source>
</reference>
<reference evidence="7 8" key="1">
    <citation type="journal article" date="2015" name="Genome Biol. Evol.">
        <title>Comparative Genomics of a Bacterivorous Green Alga Reveals Evolutionary Causalities and Consequences of Phago-Mixotrophic Mode of Nutrition.</title>
        <authorList>
            <person name="Burns J.A."/>
            <person name="Paasch A."/>
            <person name="Narechania A."/>
            <person name="Kim E."/>
        </authorList>
    </citation>
    <scope>NUCLEOTIDE SEQUENCE [LARGE SCALE GENOMIC DNA]</scope>
    <source>
        <strain evidence="7">PLY_AMNH</strain>
    </source>
</reference>
<dbReference type="EMBL" id="LGRX02027282">
    <property type="protein sequence ID" value="KAK3249494.1"/>
    <property type="molecule type" value="Genomic_DNA"/>
</dbReference>
<dbReference type="Gene3D" id="3.90.1420.10">
    <property type="entry name" value="Rubisco LSMT, substrate-binding domain"/>
    <property type="match status" value="1"/>
</dbReference>
<dbReference type="Pfam" id="PF09273">
    <property type="entry name" value="Rubis-subs-bind"/>
    <property type="match status" value="1"/>
</dbReference>